<reference evidence="2 3" key="1">
    <citation type="submission" date="2017-04" db="EMBL/GenBank/DDBJ databases">
        <title>A new member of the family Flavobacteriaceae isolated from ascidians.</title>
        <authorList>
            <person name="Chen L."/>
        </authorList>
    </citation>
    <scope>NUCLEOTIDE SEQUENCE [LARGE SCALE GENOMIC DNA]</scope>
    <source>
        <strain evidence="2 3">HQA918</strain>
    </source>
</reference>
<evidence type="ECO:0008006" key="4">
    <source>
        <dbReference type="Google" id="ProtNLM"/>
    </source>
</evidence>
<dbReference type="Pfam" id="PF19515">
    <property type="entry name" value="DUF6048"/>
    <property type="match status" value="1"/>
</dbReference>
<evidence type="ECO:0000313" key="3">
    <source>
        <dbReference type="Proteomes" id="UP000219559"/>
    </source>
</evidence>
<keyword evidence="3" id="KW-1185">Reference proteome</keyword>
<name>A0A2A4G3Z5_9FLAO</name>
<accession>A0A2A4G3Z5</accession>
<dbReference type="RefSeq" id="WP_245871833.1">
    <property type="nucleotide sequence ID" value="NZ_NBWU01000008.1"/>
</dbReference>
<proteinExistence type="predicted"/>
<feature type="chain" id="PRO_5013240762" description="Outer membrane protein beta-barrel domain-containing protein" evidence="1">
    <location>
        <begin position="20"/>
        <end position="253"/>
    </location>
</feature>
<evidence type="ECO:0000313" key="2">
    <source>
        <dbReference type="EMBL" id="PCE62680.1"/>
    </source>
</evidence>
<feature type="signal peptide" evidence="1">
    <location>
        <begin position="1"/>
        <end position="19"/>
    </location>
</feature>
<protein>
    <recommendedName>
        <fullName evidence="4">Outer membrane protein beta-barrel domain-containing protein</fullName>
    </recommendedName>
</protein>
<gene>
    <name evidence="2" type="ORF">B7P33_17810</name>
</gene>
<organism evidence="2 3">
    <name type="scientific">Sediminicola luteus</name>
    <dbReference type="NCBI Taxonomy" id="319238"/>
    <lineage>
        <taxon>Bacteria</taxon>
        <taxon>Pseudomonadati</taxon>
        <taxon>Bacteroidota</taxon>
        <taxon>Flavobacteriia</taxon>
        <taxon>Flavobacteriales</taxon>
        <taxon>Flavobacteriaceae</taxon>
        <taxon>Sediminicola</taxon>
    </lineage>
</organism>
<comment type="caution">
    <text evidence="2">The sequence shown here is derived from an EMBL/GenBank/DDBJ whole genome shotgun (WGS) entry which is preliminary data.</text>
</comment>
<sequence>MSKSFISLLCLCGMLWVNAQDKVVGDTLPKSERYGLRAGIDLSKIVRSFLNEDYTGLEFVADYRLKEKLYLAGEFGTEEFTQQETLGSEENNTQTTLYEYTTSGTYFKAGVDYNVYDNWYGMSNMIHVGGRVAYSTHSQEVLNYRIYDSNRVWSPDEFVPGTAEIGKHDGLNALWIEAVLGIKAELFANFYLGGSIRLGYLVNDKAADNFPNLWIPGFQKVTDESSFGATYNYSLTYFLPLYKKKKAPKEVEE</sequence>
<dbReference type="EMBL" id="NBWU01000008">
    <property type="protein sequence ID" value="PCE62680.1"/>
    <property type="molecule type" value="Genomic_DNA"/>
</dbReference>
<dbReference type="InterPro" id="IPR046111">
    <property type="entry name" value="DUF6048"/>
</dbReference>
<dbReference type="Proteomes" id="UP000219559">
    <property type="component" value="Unassembled WGS sequence"/>
</dbReference>
<dbReference type="AlphaFoldDB" id="A0A2A4G3Z5"/>
<evidence type="ECO:0000256" key="1">
    <source>
        <dbReference type="SAM" id="SignalP"/>
    </source>
</evidence>
<keyword evidence="1" id="KW-0732">Signal</keyword>